<dbReference type="PANTHER" id="PTHR46652:SF3">
    <property type="entry name" value="LEUCINE-RICH REPEAT-CONTAINING PROTEIN 9"/>
    <property type="match status" value="1"/>
</dbReference>
<evidence type="ECO:0008006" key="4">
    <source>
        <dbReference type="Google" id="ProtNLM"/>
    </source>
</evidence>
<gene>
    <name evidence="3" type="ORF">SDC9_135509</name>
</gene>
<dbReference type="InterPro" id="IPR032675">
    <property type="entry name" value="LRR_dom_sf"/>
</dbReference>
<dbReference type="PROSITE" id="PS51450">
    <property type="entry name" value="LRR"/>
    <property type="match status" value="3"/>
</dbReference>
<reference evidence="3" key="1">
    <citation type="submission" date="2019-08" db="EMBL/GenBank/DDBJ databases">
        <authorList>
            <person name="Kucharzyk K."/>
            <person name="Murdoch R.W."/>
            <person name="Higgins S."/>
            <person name="Loffler F."/>
        </authorList>
    </citation>
    <scope>NUCLEOTIDE SEQUENCE</scope>
</reference>
<dbReference type="EMBL" id="VSSQ01036026">
    <property type="protein sequence ID" value="MPM88406.1"/>
    <property type="molecule type" value="Genomic_DNA"/>
</dbReference>
<keyword evidence="1" id="KW-0433">Leucine-rich repeat</keyword>
<dbReference type="PANTHER" id="PTHR46652">
    <property type="entry name" value="LEUCINE-RICH REPEAT AND IQ DOMAIN-CONTAINING PROTEIN 1-RELATED"/>
    <property type="match status" value="1"/>
</dbReference>
<comment type="caution">
    <text evidence="3">The sequence shown here is derived from an EMBL/GenBank/DDBJ whole genome shotgun (WGS) entry which is preliminary data.</text>
</comment>
<proteinExistence type="predicted"/>
<dbReference type="SUPFAM" id="SSF52047">
    <property type="entry name" value="RNI-like"/>
    <property type="match status" value="1"/>
</dbReference>
<dbReference type="Gene3D" id="3.80.10.10">
    <property type="entry name" value="Ribonuclease Inhibitor"/>
    <property type="match status" value="1"/>
</dbReference>
<dbReference type="InterPro" id="IPR025875">
    <property type="entry name" value="Leu-rich_rpt_4"/>
</dbReference>
<evidence type="ECO:0000256" key="2">
    <source>
        <dbReference type="ARBA" id="ARBA00022737"/>
    </source>
</evidence>
<evidence type="ECO:0000256" key="1">
    <source>
        <dbReference type="ARBA" id="ARBA00022614"/>
    </source>
</evidence>
<protein>
    <recommendedName>
        <fullName evidence="4">Internalin-A</fullName>
    </recommendedName>
</protein>
<name>A0A645DGE2_9ZZZZ</name>
<dbReference type="InterPro" id="IPR001611">
    <property type="entry name" value="Leu-rich_rpt"/>
</dbReference>
<evidence type="ECO:0000313" key="3">
    <source>
        <dbReference type="EMBL" id="MPM88406.1"/>
    </source>
</evidence>
<sequence>MQLLEDLSVRSDVAELDLREYKVPDAAAFSDSLVLLPKLTRLDMCGTGPSDEEMAAMRERYPQTKFIWYTNVYKWILRTDIKGFSTGQKRKFPDGAGWYAGDSFSYKRVRSTDFENLKYCTDLGALDVGHCTNIGDVNFLTNLPQLRILDISLCDLTDISALASLTQLEFLALNYNYVTDISPIANLKKLKYLNLNNNNISSYDALLDLPLLERLWISCSGLTDRQLEDMSAALIAKLPNITIKASNKNREYAMSYWRKDNPGYLEMQALFGLRAQNQGPKKD</sequence>
<keyword evidence="2" id="KW-0677">Repeat</keyword>
<accession>A0A645DGE2</accession>
<dbReference type="Pfam" id="PF12799">
    <property type="entry name" value="LRR_4"/>
    <property type="match status" value="1"/>
</dbReference>
<dbReference type="InterPro" id="IPR050836">
    <property type="entry name" value="SDS22/Internalin_LRR"/>
</dbReference>
<dbReference type="AlphaFoldDB" id="A0A645DGE2"/>
<organism evidence="3">
    <name type="scientific">bioreactor metagenome</name>
    <dbReference type="NCBI Taxonomy" id="1076179"/>
    <lineage>
        <taxon>unclassified sequences</taxon>
        <taxon>metagenomes</taxon>
        <taxon>ecological metagenomes</taxon>
    </lineage>
</organism>